<evidence type="ECO:0000256" key="1">
    <source>
        <dbReference type="SAM" id="MobiDB-lite"/>
    </source>
</evidence>
<feature type="domain" description="Ras-associating" evidence="2">
    <location>
        <begin position="51"/>
        <end position="148"/>
    </location>
</feature>
<dbReference type="SUPFAM" id="SSF54236">
    <property type="entry name" value="Ubiquitin-like"/>
    <property type="match status" value="2"/>
</dbReference>
<organism evidence="3 4">
    <name type="scientific">Angiostrongylus cantonensis</name>
    <name type="common">Rat lungworm</name>
    <dbReference type="NCBI Taxonomy" id="6313"/>
    <lineage>
        <taxon>Eukaryota</taxon>
        <taxon>Metazoa</taxon>
        <taxon>Ecdysozoa</taxon>
        <taxon>Nematoda</taxon>
        <taxon>Chromadorea</taxon>
        <taxon>Rhabditida</taxon>
        <taxon>Rhabditina</taxon>
        <taxon>Rhabditomorpha</taxon>
        <taxon>Strongyloidea</taxon>
        <taxon>Metastrongylidae</taxon>
        <taxon>Angiostrongylus</taxon>
    </lineage>
</organism>
<dbReference type="WBParaSite" id="ACAC_0001109901-mRNA-1">
    <property type="protein sequence ID" value="ACAC_0001109901-mRNA-1"/>
    <property type="gene ID" value="ACAC_0001109901"/>
</dbReference>
<dbReference type="Gene3D" id="3.10.20.90">
    <property type="entry name" value="Phosphatidylinositol 3-kinase Catalytic Subunit, Chain A, domain 1"/>
    <property type="match status" value="2"/>
</dbReference>
<dbReference type="CDD" id="cd17043">
    <property type="entry name" value="RA"/>
    <property type="match status" value="2"/>
</dbReference>
<dbReference type="GO" id="GO:0045743">
    <property type="term" value="P:positive regulation of fibroblast growth factor receptor signaling pathway"/>
    <property type="evidence" value="ECO:0007669"/>
    <property type="project" value="TreeGrafter"/>
</dbReference>
<dbReference type="PANTHER" id="PTHR21298:SF2">
    <property type="entry name" value="GH01721P"/>
    <property type="match status" value="1"/>
</dbReference>
<evidence type="ECO:0000313" key="3">
    <source>
        <dbReference type="Proteomes" id="UP000035642"/>
    </source>
</evidence>
<dbReference type="GO" id="GO:0007165">
    <property type="term" value="P:signal transduction"/>
    <property type="evidence" value="ECO:0007669"/>
    <property type="project" value="InterPro"/>
</dbReference>
<keyword evidence="3" id="KW-1185">Reference proteome</keyword>
<dbReference type="AlphaFoldDB" id="A0A158PBK3"/>
<reference evidence="4" key="2">
    <citation type="submission" date="2016-04" db="UniProtKB">
        <authorList>
            <consortium name="WormBaseParasite"/>
        </authorList>
    </citation>
    <scope>IDENTIFICATION</scope>
</reference>
<dbReference type="Proteomes" id="UP000035642">
    <property type="component" value="Unassembled WGS sequence"/>
</dbReference>
<dbReference type="SMART" id="SM00314">
    <property type="entry name" value="RA"/>
    <property type="match status" value="2"/>
</dbReference>
<feature type="compositionally biased region" description="Low complexity" evidence="1">
    <location>
        <begin position="10"/>
        <end position="21"/>
    </location>
</feature>
<dbReference type="GO" id="GO:0045742">
    <property type="term" value="P:positive regulation of epidermal growth factor receptor signaling pathway"/>
    <property type="evidence" value="ECO:0007669"/>
    <property type="project" value="TreeGrafter"/>
</dbReference>
<dbReference type="Pfam" id="PF00788">
    <property type="entry name" value="RA"/>
    <property type="match status" value="1"/>
</dbReference>
<evidence type="ECO:0000313" key="4">
    <source>
        <dbReference type="WBParaSite" id="ACAC_0001109901-mRNA-1"/>
    </source>
</evidence>
<reference evidence="3" key="1">
    <citation type="submission" date="2012-09" db="EMBL/GenBank/DDBJ databases">
        <authorList>
            <person name="Martin A.A."/>
        </authorList>
    </citation>
    <scope>NUCLEOTIDE SEQUENCE</scope>
</reference>
<proteinExistence type="predicted"/>
<dbReference type="InterPro" id="IPR029071">
    <property type="entry name" value="Ubiquitin-like_domsf"/>
</dbReference>
<dbReference type="PROSITE" id="PS50200">
    <property type="entry name" value="RA"/>
    <property type="match status" value="2"/>
</dbReference>
<sequence>MLKYQVRAVSRPSEYGSPSSSTHDTTLTSRSNSLASLSSVDSANSDVSPDFQGTLRVYTNNVKACTDYKTIRLSTQCTSRSVIDIVLSKFKISCRDTNLFELWMEVTTKANGKPVQTILRLDHTARPLELQRCHPANMSRFILHMTSDGTLVRIYDHNISPQSNYKSLLLAKETSCREAIAIVMSLNRKEFDAEYALFLTAPEGEAQIPVGKLVPSLSGRIAILVRNIGRSPRAIVKGQICIQ</sequence>
<protein>
    <submittedName>
        <fullName evidence="4">Ras-associating domain-containing protein</fullName>
    </submittedName>
</protein>
<feature type="region of interest" description="Disordered" evidence="1">
    <location>
        <begin position="1"/>
        <end position="28"/>
    </location>
</feature>
<dbReference type="PANTHER" id="PTHR21298">
    <property type="entry name" value="GH01721P"/>
    <property type="match status" value="1"/>
</dbReference>
<evidence type="ECO:0000259" key="2">
    <source>
        <dbReference type="PROSITE" id="PS50200"/>
    </source>
</evidence>
<name>A0A158PBK3_ANGCA</name>
<dbReference type="InterPro" id="IPR000159">
    <property type="entry name" value="RA_dom"/>
</dbReference>
<feature type="domain" description="Ras-associating" evidence="2">
    <location>
        <begin position="152"/>
        <end position="207"/>
    </location>
</feature>
<accession>A0A158PBK3</accession>